<name>A0A410WAJ0_9CORY</name>
<dbReference type="KEGG" id="cpeg:CPELA_08550"/>
<reference evidence="1 2" key="1">
    <citation type="submission" date="2019-01" db="EMBL/GenBank/DDBJ databases">
        <authorList>
            <person name="Ruckert C."/>
            <person name="Busche T."/>
            <person name="Kalinowski J."/>
        </authorList>
    </citation>
    <scope>NUCLEOTIDE SEQUENCE [LARGE SCALE GENOMIC DNA]</scope>
    <source>
        <strain evidence="1 2">136/3</strain>
    </source>
</reference>
<dbReference type="OrthoDB" id="2061990at2"/>
<sequence length="133" mass="14778">MKPMEINGGRFYVRPLHDDDRIDDRPALAATTLPEHLADLNPAQAREDWERDSRYTWAACEQTSVDMVALVVLDLEQSPASISAYCVGDPDRVLPNDPVLVRKTVADGAKEGAATVERWAKGYLGIEQIELDL</sequence>
<proteinExistence type="predicted"/>
<protein>
    <submittedName>
        <fullName evidence="1">Uncharacterized protein</fullName>
    </submittedName>
</protein>
<evidence type="ECO:0000313" key="2">
    <source>
        <dbReference type="Proteomes" id="UP000288929"/>
    </source>
</evidence>
<accession>A0A410WAJ0</accession>
<keyword evidence="2" id="KW-1185">Reference proteome</keyword>
<dbReference type="RefSeq" id="WP_128890342.1">
    <property type="nucleotide sequence ID" value="NZ_BMCX01000002.1"/>
</dbReference>
<gene>
    <name evidence="1" type="ORF">CPELA_08550</name>
</gene>
<dbReference type="AlphaFoldDB" id="A0A410WAJ0"/>
<dbReference type="Proteomes" id="UP000288929">
    <property type="component" value="Chromosome"/>
</dbReference>
<dbReference type="EMBL" id="CP035299">
    <property type="protein sequence ID" value="QAU52965.1"/>
    <property type="molecule type" value="Genomic_DNA"/>
</dbReference>
<evidence type="ECO:0000313" key="1">
    <source>
        <dbReference type="EMBL" id="QAU52965.1"/>
    </source>
</evidence>
<organism evidence="1 2">
    <name type="scientific">Corynebacterium pelargi</name>
    <dbReference type="NCBI Taxonomy" id="1471400"/>
    <lineage>
        <taxon>Bacteria</taxon>
        <taxon>Bacillati</taxon>
        <taxon>Actinomycetota</taxon>
        <taxon>Actinomycetes</taxon>
        <taxon>Mycobacteriales</taxon>
        <taxon>Corynebacteriaceae</taxon>
        <taxon>Corynebacterium</taxon>
    </lineage>
</organism>